<comment type="function">
    <text evidence="3">Adenine glycosylase active on G-A mispairs. MutY also corrects error-prone DNA synthesis past GO lesions which are due to the oxidatively damaged form of guanine: 7,8-dihydro-8-oxoguanine (8-oxo-dGTP).</text>
</comment>
<dbReference type="InterPro" id="IPR029119">
    <property type="entry name" value="MutY_C"/>
</dbReference>
<dbReference type="SMART" id="SM00478">
    <property type="entry name" value="ENDO3c"/>
    <property type="match status" value="1"/>
</dbReference>
<evidence type="ECO:0000313" key="16">
    <source>
        <dbReference type="EMBL" id="MBO0939000.1"/>
    </source>
</evidence>
<evidence type="ECO:0000256" key="8">
    <source>
        <dbReference type="ARBA" id="ARBA00022723"/>
    </source>
</evidence>
<dbReference type="AlphaFoldDB" id="A0A939GLH2"/>
<organism evidence="16 17">
    <name type="scientific">Fibrella rubiginis</name>
    <dbReference type="NCBI Taxonomy" id="2817060"/>
    <lineage>
        <taxon>Bacteria</taxon>
        <taxon>Pseudomonadati</taxon>
        <taxon>Bacteroidota</taxon>
        <taxon>Cytophagia</taxon>
        <taxon>Cytophagales</taxon>
        <taxon>Spirosomataceae</taxon>
        <taxon>Fibrella</taxon>
    </lineage>
</organism>
<keyword evidence="13" id="KW-0234">DNA repair</keyword>
<comment type="similarity">
    <text evidence="4">Belongs to the Nth/MutY family.</text>
</comment>
<protein>
    <recommendedName>
        <fullName evidence="6">Adenine DNA glycosylase</fullName>
        <ecNumber evidence="5">3.2.2.31</ecNumber>
    </recommendedName>
</protein>
<comment type="cofactor">
    <cofactor evidence="2">
        <name>[4Fe-4S] cluster</name>
        <dbReference type="ChEBI" id="CHEBI:49883"/>
    </cofactor>
</comment>
<dbReference type="GO" id="GO:0051539">
    <property type="term" value="F:4 iron, 4 sulfur cluster binding"/>
    <property type="evidence" value="ECO:0007669"/>
    <property type="project" value="UniProtKB-KW"/>
</dbReference>
<dbReference type="InterPro" id="IPR044298">
    <property type="entry name" value="MIG/MutY"/>
</dbReference>
<name>A0A939GLH2_9BACT</name>
<keyword evidence="14" id="KW-0326">Glycosidase</keyword>
<evidence type="ECO:0000256" key="7">
    <source>
        <dbReference type="ARBA" id="ARBA00022485"/>
    </source>
</evidence>
<evidence type="ECO:0000256" key="5">
    <source>
        <dbReference type="ARBA" id="ARBA00012045"/>
    </source>
</evidence>
<keyword evidence="11" id="KW-0408">Iron</keyword>
<dbReference type="InterPro" id="IPR005760">
    <property type="entry name" value="A/G_AdeGlyc_MutY"/>
</dbReference>
<dbReference type="GO" id="GO:0006284">
    <property type="term" value="P:base-excision repair"/>
    <property type="evidence" value="ECO:0007669"/>
    <property type="project" value="InterPro"/>
</dbReference>
<proteinExistence type="inferred from homology"/>
<sequence length="389" mass="44376">MKPFAPLFTANAKTQRFILNWQSDTNASETSEALTHFAPTLERWYDHHRRDLPWRHTTDPYRIWLSEIILQQTRVAQGMPYYLRFVEAYPTLSDLALADEQALLRLWQGLGYYSRARNLHQTAKYIHSELNGLFPTTYLALLALKGIGTYTAAAVASFAYGERVPVVDGNVYRVLARVFGVDEDIMSTGAKKTFAALAARLMAHAVDPATYNQAIMEFGAIQCTPVAPDCLICPVQQQCVACQTGRQRELPVKKKKAAVRDRFFHYLVFCTQHNGEAVVAMHERTGRDIWQNLHEFYLIETDEPKADFRDLDLDKPLNDLVEQGVLTTSPVASNQLLSHQRIKAFFYRIDLPESVKNDLPEGYSWYTRQQISHLPKPVLIADYFEKGLG</sequence>
<keyword evidence="9" id="KW-0227">DNA damage</keyword>
<dbReference type="SUPFAM" id="SSF48150">
    <property type="entry name" value="DNA-glycosylase"/>
    <property type="match status" value="1"/>
</dbReference>
<dbReference type="CDD" id="cd03431">
    <property type="entry name" value="NUDIX_DNA_Glycosylase_C-MutY"/>
    <property type="match status" value="1"/>
</dbReference>
<evidence type="ECO:0000256" key="12">
    <source>
        <dbReference type="ARBA" id="ARBA00023014"/>
    </source>
</evidence>
<evidence type="ECO:0000256" key="6">
    <source>
        <dbReference type="ARBA" id="ARBA00022023"/>
    </source>
</evidence>
<reference evidence="16" key="1">
    <citation type="submission" date="2021-03" db="EMBL/GenBank/DDBJ databases">
        <title>Fibrella sp. HMF5335 genome sequencing and assembly.</title>
        <authorList>
            <person name="Kang H."/>
            <person name="Kim H."/>
            <person name="Bae S."/>
            <person name="Joh K."/>
        </authorList>
    </citation>
    <scope>NUCLEOTIDE SEQUENCE</scope>
    <source>
        <strain evidence="16">HMF5335</strain>
    </source>
</reference>
<evidence type="ECO:0000256" key="4">
    <source>
        <dbReference type="ARBA" id="ARBA00008343"/>
    </source>
</evidence>
<dbReference type="GO" id="GO:0032357">
    <property type="term" value="F:oxidized purine DNA binding"/>
    <property type="evidence" value="ECO:0007669"/>
    <property type="project" value="TreeGrafter"/>
</dbReference>
<evidence type="ECO:0000256" key="11">
    <source>
        <dbReference type="ARBA" id="ARBA00023004"/>
    </source>
</evidence>
<dbReference type="NCBIfam" id="TIGR01084">
    <property type="entry name" value="mutY"/>
    <property type="match status" value="1"/>
</dbReference>
<dbReference type="Proteomes" id="UP000664034">
    <property type="component" value="Unassembled WGS sequence"/>
</dbReference>
<evidence type="ECO:0000256" key="14">
    <source>
        <dbReference type="ARBA" id="ARBA00023295"/>
    </source>
</evidence>
<dbReference type="InterPro" id="IPR023170">
    <property type="entry name" value="HhH_base_excis_C"/>
</dbReference>
<evidence type="ECO:0000256" key="3">
    <source>
        <dbReference type="ARBA" id="ARBA00002933"/>
    </source>
</evidence>
<feature type="domain" description="HhH-GPD" evidence="15">
    <location>
        <begin position="69"/>
        <end position="221"/>
    </location>
</feature>
<dbReference type="GO" id="GO:0035485">
    <property type="term" value="F:adenine/guanine mispair binding"/>
    <property type="evidence" value="ECO:0007669"/>
    <property type="project" value="TreeGrafter"/>
</dbReference>
<evidence type="ECO:0000259" key="15">
    <source>
        <dbReference type="SMART" id="SM00478"/>
    </source>
</evidence>
<dbReference type="InterPro" id="IPR011257">
    <property type="entry name" value="DNA_glycosylase"/>
</dbReference>
<dbReference type="Pfam" id="PF00730">
    <property type="entry name" value="HhH-GPD"/>
    <property type="match status" value="1"/>
</dbReference>
<dbReference type="FunFam" id="1.10.340.30:FF:000002">
    <property type="entry name" value="Adenine DNA glycosylase"/>
    <property type="match status" value="1"/>
</dbReference>
<evidence type="ECO:0000256" key="13">
    <source>
        <dbReference type="ARBA" id="ARBA00023204"/>
    </source>
</evidence>
<dbReference type="Gene3D" id="1.10.1670.10">
    <property type="entry name" value="Helix-hairpin-Helix base-excision DNA repair enzymes (C-terminal)"/>
    <property type="match status" value="1"/>
</dbReference>
<dbReference type="EC" id="3.2.2.31" evidence="5"/>
<keyword evidence="7" id="KW-0004">4Fe-4S</keyword>
<dbReference type="PANTHER" id="PTHR42944:SF1">
    <property type="entry name" value="ADENINE DNA GLYCOSYLASE"/>
    <property type="match status" value="1"/>
</dbReference>
<evidence type="ECO:0000256" key="10">
    <source>
        <dbReference type="ARBA" id="ARBA00022801"/>
    </source>
</evidence>
<dbReference type="GO" id="GO:0006298">
    <property type="term" value="P:mismatch repair"/>
    <property type="evidence" value="ECO:0007669"/>
    <property type="project" value="TreeGrafter"/>
</dbReference>
<dbReference type="GO" id="GO:0000701">
    <property type="term" value="F:purine-specific mismatch base pair DNA N-glycosylase activity"/>
    <property type="evidence" value="ECO:0007669"/>
    <property type="project" value="UniProtKB-EC"/>
</dbReference>
<gene>
    <name evidence="16" type="primary">mutY</name>
    <name evidence="16" type="ORF">J2I47_20775</name>
</gene>
<evidence type="ECO:0000256" key="9">
    <source>
        <dbReference type="ARBA" id="ARBA00022763"/>
    </source>
</evidence>
<evidence type="ECO:0000256" key="1">
    <source>
        <dbReference type="ARBA" id="ARBA00000843"/>
    </source>
</evidence>
<evidence type="ECO:0000256" key="2">
    <source>
        <dbReference type="ARBA" id="ARBA00001966"/>
    </source>
</evidence>
<accession>A0A939GLH2</accession>
<dbReference type="GO" id="GO:0034039">
    <property type="term" value="F:8-oxo-7,8-dihydroguanine DNA N-glycosylase activity"/>
    <property type="evidence" value="ECO:0007669"/>
    <property type="project" value="TreeGrafter"/>
</dbReference>
<keyword evidence="10" id="KW-0378">Hydrolase</keyword>
<keyword evidence="8" id="KW-0479">Metal-binding</keyword>
<dbReference type="PANTHER" id="PTHR42944">
    <property type="entry name" value="ADENINE DNA GLYCOSYLASE"/>
    <property type="match status" value="1"/>
</dbReference>
<dbReference type="Gene3D" id="1.10.340.30">
    <property type="entry name" value="Hypothetical protein, domain 2"/>
    <property type="match status" value="1"/>
</dbReference>
<dbReference type="EMBL" id="JAFMYV010000011">
    <property type="protein sequence ID" value="MBO0939000.1"/>
    <property type="molecule type" value="Genomic_DNA"/>
</dbReference>
<comment type="caution">
    <text evidence="16">The sequence shown here is derived from an EMBL/GenBank/DDBJ whole genome shotgun (WGS) entry which is preliminary data.</text>
</comment>
<dbReference type="CDD" id="cd00056">
    <property type="entry name" value="ENDO3c"/>
    <property type="match status" value="1"/>
</dbReference>
<keyword evidence="12" id="KW-0411">Iron-sulfur</keyword>
<keyword evidence="17" id="KW-1185">Reference proteome</keyword>
<evidence type="ECO:0000313" key="17">
    <source>
        <dbReference type="Proteomes" id="UP000664034"/>
    </source>
</evidence>
<dbReference type="InterPro" id="IPR003265">
    <property type="entry name" value="HhH-GPD_domain"/>
</dbReference>
<comment type="catalytic activity">
    <reaction evidence="1">
        <text>Hydrolyzes free adenine bases from 7,8-dihydro-8-oxoguanine:adenine mismatched double-stranded DNA, leaving an apurinic site.</text>
        <dbReference type="EC" id="3.2.2.31"/>
    </reaction>
</comment>
<dbReference type="GO" id="GO:0046872">
    <property type="term" value="F:metal ion binding"/>
    <property type="evidence" value="ECO:0007669"/>
    <property type="project" value="UniProtKB-KW"/>
</dbReference>